<dbReference type="PANTHER" id="PTHR35894:SF1">
    <property type="entry name" value="PHOSPHORIBULOKINASE _ URIDINE KINASE FAMILY"/>
    <property type="match status" value="1"/>
</dbReference>
<dbReference type="Gene3D" id="3.40.50.300">
    <property type="entry name" value="P-loop containing nucleotide triphosphate hydrolases"/>
    <property type="match status" value="1"/>
</dbReference>
<dbReference type="InterPro" id="IPR049945">
    <property type="entry name" value="AAA_22"/>
</dbReference>
<evidence type="ECO:0000259" key="6">
    <source>
        <dbReference type="PROSITE" id="PS51123"/>
    </source>
</evidence>
<dbReference type="PANTHER" id="PTHR35894">
    <property type="entry name" value="GENERAL SECRETION PATHWAY PROTEIN A-RELATED"/>
    <property type="match status" value="1"/>
</dbReference>
<reference evidence="7" key="1">
    <citation type="journal article" date="2021" name="Proc. Natl. Acad. Sci. U.S.A.">
        <title>Global biogeography of chemosynthetic symbionts reveals both localized and globally distributed symbiont groups. .</title>
        <authorList>
            <person name="Osvatic J.T."/>
            <person name="Wilkins L.G.E."/>
            <person name="Leibrecht L."/>
            <person name="Leray M."/>
            <person name="Zauner S."/>
            <person name="Polzin J."/>
            <person name="Camacho Y."/>
            <person name="Gros O."/>
            <person name="van Gils J.A."/>
            <person name="Eisen J.A."/>
            <person name="Petersen J.M."/>
            <person name="Yuen B."/>
        </authorList>
    </citation>
    <scope>NUCLEOTIDE SEQUENCE</scope>
    <source>
        <strain evidence="7">MAGclacostrist064TRANS</strain>
    </source>
</reference>
<dbReference type="InterPro" id="IPR006665">
    <property type="entry name" value="OmpA-like"/>
</dbReference>
<name>A0A9E4N3Y1_9GAMM</name>
<sequence length="778" mass="87713">MRGMTAAMYESFFGFKDTPFRLSADEKFRYAHKNYLRASAYLAYALQQSEGFVMITGQPGSGKTTLVRDVISEIDNAKYNALNLVTSQLQAEELLRKVALEYGLPAETYNKATLLTSISKHLSDLYDRGQRSILFLDEAQNLSVNGLEELRLLSNLQKGNCSLLQIVLIGHDELRELVLNPKMEHIQQRLIATCQIKPMSAQQSREYIIHRLEIVGWQQDPQLADEVYGLVHEAAQGVPRKINHLMSRLLLFASLEEKHSLIDEDVLVIIEELVEERRITLAEDESFSDFAGRYRTEKQPLMDQPAAVQKAVVHDIFENRPLQEQFFSEEEIGKRQELIASTNQITANLLSAIDDAGENIEEAWDLPDSDWGSWESDLTVKKPLQSPSLELSHASLFESSEFEEEHTGESAPVKELSVEFPDADEIWNSDLDSQSLDSLISQQPKQRNISPSQVEQTPKHQNSKLIDDEHRWGGVWFMSSGGSEKSSATNNSPVEHNRKVVVQSSLPSDQVVNRINVEENLSMPSMWVDACPDVAMAGLPTQPFAKPPQGKLGRLFFRLVSWLGIVLLVALFYGLFAKQINQSFSDLQGGIVGTEVEDQQIPKVLEDETTAGLPQNDSTQQLLQTINEERGADYAQQDDDEPLTLQQSDISHYPQGLSGEVSESIELATRYAVFFEFNKASIPTEYIALLKAVQYKMLTEEATFLRIIGYADTQGDRQYNYQLSLKRADEVKQYFIKRGISGSRLHVAAVGTAEDEIKVLTLSESAKRRRVEMILFPN</sequence>
<dbReference type="Pfam" id="PF13401">
    <property type="entry name" value="AAA_22"/>
    <property type="match status" value="1"/>
</dbReference>
<dbReference type="SMART" id="SM00382">
    <property type="entry name" value="AAA"/>
    <property type="match status" value="1"/>
</dbReference>
<dbReference type="SUPFAM" id="SSF52540">
    <property type="entry name" value="P-loop containing nucleoside triphosphate hydrolases"/>
    <property type="match status" value="1"/>
</dbReference>
<dbReference type="CDD" id="cd00009">
    <property type="entry name" value="AAA"/>
    <property type="match status" value="1"/>
</dbReference>
<dbReference type="SUPFAM" id="SSF103088">
    <property type="entry name" value="OmpA-like"/>
    <property type="match status" value="1"/>
</dbReference>
<dbReference type="GO" id="GO:0016020">
    <property type="term" value="C:membrane"/>
    <property type="evidence" value="ECO:0007669"/>
    <property type="project" value="UniProtKB-SubCell"/>
</dbReference>
<feature type="compositionally biased region" description="Polar residues" evidence="4">
    <location>
        <begin position="444"/>
        <end position="464"/>
    </location>
</feature>
<dbReference type="InterPro" id="IPR052026">
    <property type="entry name" value="ExeA_AAA_ATPase_DNA-bind"/>
</dbReference>
<evidence type="ECO:0000313" key="8">
    <source>
        <dbReference type="Proteomes" id="UP000886667"/>
    </source>
</evidence>
<proteinExistence type="predicted"/>
<dbReference type="InterPro" id="IPR027417">
    <property type="entry name" value="P-loop_NTPase"/>
</dbReference>
<feature type="region of interest" description="Disordered" evidence="4">
    <location>
        <begin position="436"/>
        <end position="465"/>
    </location>
</feature>
<dbReference type="PRINTS" id="PR01021">
    <property type="entry name" value="OMPADOMAIN"/>
</dbReference>
<feature type="domain" description="OmpA-like" evidence="6">
    <location>
        <begin position="661"/>
        <end position="778"/>
    </location>
</feature>
<dbReference type="Gene3D" id="3.30.1330.60">
    <property type="entry name" value="OmpA-like domain"/>
    <property type="match status" value="1"/>
</dbReference>
<evidence type="ECO:0000256" key="2">
    <source>
        <dbReference type="ARBA" id="ARBA00023136"/>
    </source>
</evidence>
<evidence type="ECO:0000256" key="3">
    <source>
        <dbReference type="PROSITE-ProRule" id="PRU00473"/>
    </source>
</evidence>
<gene>
    <name evidence="7" type="ORF">JAZ07_11325</name>
</gene>
<keyword evidence="2 3" id="KW-0472">Membrane</keyword>
<feature type="transmembrane region" description="Helical" evidence="5">
    <location>
        <begin position="555"/>
        <end position="576"/>
    </location>
</feature>
<dbReference type="EMBL" id="JAEPCM010000388">
    <property type="protein sequence ID" value="MCG7946925.1"/>
    <property type="molecule type" value="Genomic_DNA"/>
</dbReference>
<comment type="caution">
    <text evidence="7">The sequence shown here is derived from an EMBL/GenBank/DDBJ whole genome shotgun (WGS) entry which is preliminary data.</text>
</comment>
<dbReference type="Proteomes" id="UP000886667">
    <property type="component" value="Unassembled WGS sequence"/>
</dbReference>
<protein>
    <submittedName>
        <fullName evidence="7">AAA family ATPase</fullName>
    </submittedName>
</protein>
<dbReference type="GO" id="GO:0016887">
    <property type="term" value="F:ATP hydrolysis activity"/>
    <property type="evidence" value="ECO:0007669"/>
    <property type="project" value="InterPro"/>
</dbReference>
<dbReference type="InterPro" id="IPR003593">
    <property type="entry name" value="AAA+_ATPase"/>
</dbReference>
<keyword evidence="5" id="KW-0812">Transmembrane</keyword>
<dbReference type="AlphaFoldDB" id="A0A9E4N3Y1"/>
<comment type="subcellular location">
    <subcellularLocation>
        <location evidence="1">Membrane</location>
    </subcellularLocation>
</comment>
<accession>A0A9E4N3Y1</accession>
<keyword evidence="5" id="KW-1133">Transmembrane helix</keyword>
<evidence type="ECO:0000256" key="1">
    <source>
        <dbReference type="ARBA" id="ARBA00004370"/>
    </source>
</evidence>
<dbReference type="InterPro" id="IPR006664">
    <property type="entry name" value="OMP_bac"/>
</dbReference>
<evidence type="ECO:0000256" key="5">
    <source>
        <dbReference type="SAM" id="Phobius"/>
    </source>
</evidence>
<dbReference type="CDD" id="cd07185">
    <property type="entry name" value="OmpA_C-like"/>
    <property type="match status" value="1"/>
</dbReference>
<dbReference type="InterPro" id="IPR036737">
    <property type="entry name" value="OmpA-like_sf"/>
</dbReference>
<evidence type="ECO:0000313" key="7">
    <source>
        <dbReference type="EMBL" id="MCG7946925.1"/>
    </source>
</evidence>
<organism evidence="7 8">
    <name type="scientific">Candidatus Thiodiazotropha taylori</name>
    <dbReference type="NCBI Taxonomy" id="2792791"/>
    <lineage>
        <taxon>Bacteria</taxon>
        <taxon>Pseudomonadati</taxon>
        <taxon>Pseudomonadota</taxon>
        <taxon>Gammaproteobacteria</taxon>
        <taxon>Chromatiales</taxon>
        <taxon>Sedimenticolaceae</taxon>
        <taxon>Candidatus Thiodiazotropha</taxon>
    </lineage>
</organism>
<evidence type="ECO:0000256" key="4">
    <source>
        <dbReference type="SAM" id="MobiDB-lite"/>
    </source>
</evidence>
<dbReference type="PROSITE" id="PS51123">
    <property type="entry name" value="OMPA_2"/>
    <property type="match status" value="1"/>
</dbReference>
<dbReference type="Pfam" id="PF00691">
    <property type="entry name" value="OmpA"/>
    <property type="match status" value="1"/>
</dbReference>